<dbReference type="GO" id="GO:0032259">
    <property type="term" value="P:methylation"/>
    <property type="evidence" value="ECO:0007669"/>
    <property type="project" value="UniProtKB-KW"/>
</dbReference>
<accession>A0ABY6HSH3</accession>
<dbReference type="EC" id="2.1.1.163" evidence="2"/>
<name>A0ABY6HSH3_9ARCH</name>
<dbReference type="PANTHER" id="PTHR43861:SF1">
    <property type="entry name" value="TRANS-ACONITATE 2-METHYLTRANSFERASE"/>
    <property type="match status" value="1"/>
</dbReference>
<dbReference type="EMBL" id="CP104013">
    <property type="protein sequence ID" value="UYP45337.1"/>
    <property type="molecule type" value="Genomic_DNA"/>
</dbReference>
<keyword evidence="2" id="KW-0489">Methyltransferase</keyword>
<dbReference type="PANTHER" id="PTHR43861">
    <property type="entry name" value="TRANS-ACONITATE 2-METHYLTRANSFERASE-RELATED"/>
    <property type="match status" value="1"/>
</dbReference>
<evidence type="ECO:0000259" key="1">
    <source>
        <dbReference type="Pfam" id="PF08241"/>
    </source>
</evidence>
<dbReference type="Gene3D" id="3.40.50.150">
    <property type="entry name" value="Vaccinia Virus protein VP39"/>
    <property type="match status" value="1"/>
</dbReference>
<dbReference type="InterPro" id="IPR029063">
    <property type="entry name" value="SAM-dependent_MTases_sf"/>
</dbReference>
<dbReference type="Proteomes" id="UP001208689">
    <property type="component" value="Chromosome"/>
</dbReference>
<keyword evidence="3" id="KW-1185">Reference proteome</keyword>
<dbReference type="InterPro" id="IPR013216">
    <property type="entry name" value="Methyltransf_11"/>
</dbReference>
<dbReference type="GO" id="GO:0043770">
    <property type="term" value="F:demethylmenaquinone methyltransferase activity"/>
    <property type="evidence" value="ECO:0007669"/>
    <property type="project" value="UniProtKB-EC"/>
</dbReference>
<organism evidence="2 3">
    <name type="scientific">Candidatus Lokiarchaeum ossiferum</name>
    <dbReference type="NCBI Taxonomy" id="2951803"/>
    <lineage>
        <taxon>Archaea</taxon>
        <taxon>Promethearchaeati</taxon>
        <taxon>Promethearchaeota</taxon>
        <taxon>Promethearchaeia</taxon>
        <taxon>Promethearchaeales</taxon>
        <taxon>Promethearchaeaceae</taxon>
        <taxon>Candidatus Lokiarchaeum</taxon>
    </lineage>
</organism>
<proteinExistence type="predicted"/>
<gene>
    <name evidence="2" type="ORF">NEF87_001622</name>
</gene>
<feature type="domain" description="Methyltransferase type 11" evidence="1">
    <location>
        <begin position="54"/>
        <end position="151"/>
    </location>
</feature>
<dbReference type="CDD" id="cd02440">
    <property type="entry name" value="AdoMet_MTases"/>
    <property type="match status" value="1"/>
</dbReference>
<evidence type="ECO:0000313" key="2">
    <source>
        <dbReference type="EMBL" id="UYP45337.1"/>
    </source>
</evidence>
<keyword evidence="2" id="KW-0808">Transferase</keyword>
<dbReference type="Pfam" id="PF08241">
    <property type="entry name" value="Methyltransf_11"/>
    <property type="match status" value="1"/>
</dbReference>
<protein>
    <submittedName>
        <fullName evidence="2">2-methoxy-6-polyprenyl-1,4-benzoquinol methylase, mitochondrial</fullName>
        <ecNumber evidence="2">2.1.1.163</ecNumber>
    </submittedName>
</protein>
<evidence type="ECO:0000313" key="3">
    <source>
        <dbReference type="Proteomes" id="UP001208689"/>
    </source>
</evidence>
<reference evidence="2" key="1">
    <citation type="submission" date="2022-09" db="EMBL/GenBank/DDBJ databases">
        <title>Actin cytoskeleton and complex cell architecture in an #Asgard archaeon.</title>
        <authorList>
            <person name="Ponce Toledo R.I."/>
            <person name="Schleper C."/>
            <person name="Rodrigues Oliveira T."/>
            <person name="Wollweber F."/>
            <person name="Xu J."/>
            <person name="Rittmann S."/>
            <person name="Klingl A."/>
            <person name="Pilhofer M."/>
        </authorList>
    </citation>
    <scope>NUCLEOTIDE SEQUENCE</scope>
    <source>
        <strain evidence="2">B-35</strain>
    </source>
</reference>
<dbReference type="SUPFAM" id="SSF53335">
    <property type="entry name" value="S-adenosyl-L-methionine-dependent methyltransferases"/>
    <property type="match status" value="1"/>
</dbReference>
<sequence length="269" mass="31106">MKNPTEIENYAHDQYGNDTNLQTRINIWDYGLNKTPISKWIFSNIKFPLKGKILELGSGTGKLWLENLSNLPQVDSIILSDFSGGMLDVLKQNLRNKSDLFSFQQINAQSIPFPDETFDNILAFHMLYHVPDLDGAIDEIYRTLKPNGKLYATTIYEDHLNDLYKILTEFNLKVDRFSKNFSDFLMRSGLFKLKSKFESVKIENYSNKVIITEDNLDSLMAYIRSTMSPEYYPQYPLFEPKIKQEIVDIIDSRGKFTFTGKSGMLIATK</sequence>